<reference evidence="5" key="1">
    <citation type="journal article" date="2019" name="Int. J. Syst. Evol. Microbiol.">
        <title>The Global Catalogue of Microorganisms (GCM) 10K type strain sequencing project: providing services to taxonomists for standard genome sequencing and annotation.</title>
        <authorList>
            <consortium name="The Broad Institute Genomics Platform"/>
            <consortium name="The Broad Institute Genome Sequencing Center for Infectious Disease"/>
            <person name="Wu L."/>
            <person name="Ma J."/>
        </authorList>
    </citation>
    <scope>NUCLEOTIDE SEQUENCE [LARGE SCALE GENOMIC DNA]</scope>
    <source>
        <strain evidence="5">JCM 16578</strain>
    </source>
</reference>
<feature type="signal peptide" evidence="2">
    <location>
        <begin position="1"/>
        <end position="23"/>
    </location>
</feature>
<evidence type="ECO:0000313" key="5">
    <source>
        <dbReference type="Proteomes" id="UP001501563"/>
    </source>
</evidence>
<evidence type="ECO:0000313" key="4">
    <source>
        <dbReference type="EMBL" id="GAA3843885.1"/>
    </source>
</evidence>
<dbReference type="Pfam" id="PF03734">
    <property type="entry name" value="YkuD"/>
    <property type="match status" value="1"/>
</dbReference>
<keyword evidence="5" id="KW-1185">Reference proteome</keyword>
<feature type="domain" description="L,D-TPase catalytic" evidence="3">
    <location>
        <begin position="190"/>
        <end position="257"/>
    </location>
</feature>
<feature type="chain" id="PRO_5045274350" evidence="2">
    <location>
        <begin position="24"/>
        <end position="266"/>
    </location>
</feature>
<dbReference type="PANTHER" id="PTHR38589:SF1">
    <property type="entry name" value="BLR0621 PROTEIN"/>
    <property type="match status" value="1"/>
</dbReference>
<dbReference type="Proteomes" id="UP001501563">
    <property type="component" value="Unassembled WGS sequence"/>
</dbReference>
<protein>
    <submittedName>
        <fullName evidence="4">Lipoprotein</fullName>
    </submittedName>
</protein>
<dbReference type="RefSeq" id="WP_345545305.1">
    <property type="nucleotide sequence ID" value="NZ_BAAAZA010000001.1"/>
</dbReference>
<proteinExistence type="predicted"/>
<keyword evidence="2" id="KW-0732">Signal</keyword>
<evidence type="ECO:0000256" key="2">
    <source>
        <dbReference type="SAM" id="SignalP"/>
    </source>
</evidence>
<feature type="compositionally biased region" description="Low complexity" evidence="1">
    <location>
        <begin position="52"/>
        <end position="61"/>
    </location>
</feature>
<evidence type="ECO:0000256" key="1">
    <source>
        <dbReference type="SAM" id="MobiDB-lite"/>
    </source>
</evidence>
<comment type="caution">
    <text evidence="4">The sequence shown here is derived from an EMBL/GenBank/DDBJ whole genome shotgun (WGS) entry which is preliminary data.</text>
</comment>
<name>A0ABP7JFF6_9ACTN</name>
<sequence>MRLHRPYVSAAAAVVVSSLGIVAASQHIPDGGHTPAPGTAPVVQDAVAPAAVGSATAGATPRTTPSPRPEIPTRIPGLGPGTRSHIPAGTRQVVLVTGAARNSASSKVVLYQRVDGGWRPGAIWAAHNGYRGWTDEHYAGDLRSPIGVFGLTDAGGLLADPGTELPYHHSGAFSVSGPGIEGEPLTGSFDYVIAINYNRQPGTSPMDGTKPLGENRGGGIWIHVDHGGPTHACVSLSKPHMKQLLQALDPADHPVVVMGDAASLAR</sequence>
<feature type="region of interest" description="Disordered" evidence="1">
    <location>
        <begin position="52"/>
        <end position="86"/>
    </location>
</feature>
<keyword evidence="4" id="KW-0449">Lipoprotein</keyword>
<dbReference type="EMBL" id="BAAAZA010000001">
    <property type="protein sequence ID" value="GAA3843885.1"/>
    <property type="molecule type" value="Genomic_DNA"/>
</dbReference>
<organism evidence="4 5">
    <name type="scientific">Streptomyces lannensis</name>
    <dbReference type="NCBI Taxonomy" id="766498"/>
    <lineage>
        <taxon>Bacteria</taxon>
        <taxon>Bacillati</taxon>
        <taxon>Actinomycetota</taxon>
        <taxon>Actinomycetes</taxon>
        <taxon>Kitasatosporales</taxon>
        <taxon>Streptomycetaceae</taxon>
        <taxon>Streptomyces</taxon>
    </lineage>
</organism>
<dbReference type="InterPro" id="IPR005490">
    <property type="entry name" value="LD_TPept_cat_dom"/>
</dbReference>
<gene>
    <name evidence="4" type="ORF">GCM10022207_00380</name>
</gene>
<accession>A0ABP7JFF6</accession>
<evidence type="ECO:0000259" key="3">
    <source>
        <dbReference type="Pfam" id="PF03734"/>
    </source>
</evidence>
<dbReference type="PANTHER" id="PTHR38589">
    <property type="entry name" value="BLR0621 PROTEIN"/>
    <property type="match status" value="1"/>
</dbReference>